<dbReference type="EMBL" id="JBBKTX010000010">
    <property type="protein sequence ID" value="MFK4752719.1"/>
    <property type="molecule type" value="Genomic_DNA"/>
</dbReference>
<keyword evidence="3" id="KW-1185">Reference proteome</keyword>
<evidence type="ECO:0000313" key="3">
    <source>
        <dbReference type="Proteomes" id="UP001620597"/>
    </source>
</evidence>
<reference evidence="2 3" key="1">
    <citation type="submission" date="2024-03" db="EMBL/GenBank/DDBJ databases">
        <title>High-quality draft genome sequence of Oceanobacter sp. wDCs-4.</title>
        <authorList>
            <person name="Dong C."/>
        </authorList>
    </citation>
    <scope>NUCLEOTIDE SEQUENCE [LARGE SCALE GENOMIC DNA]</scope>
    <source>
        <strain evidence="3">wDCs-4</strain>
    </source>
</reference>
<name>A0ABW8NID0_9GAMM</name>
<accession>A0ABW8NID0</accession>
<dbReference type="RefSeq" id="WP_416205913.1">
    <property type="nucleotide sequence ID" value="NZ_JBBKTX010000010.1"/>
</dbReference>
<feature type="compositionally biased region" description="Polar residues" evidence="1">
    <location>
        <begin position="70"/>
        <end position="91"/>
    </location>
</feature>
<proteinExistence type="predicted"/>
<sequence>MAALITLSSSAGWMLPQVSVQAEPEVPSNREPDRAPDIELLLYLADQIEIDDEWIDPMMLGPSPLIPQDTEVSSPTSVPQATANFPDTNEPTETRSGGEQ</sequence>
<protein>
    <recommendedName>
        <fullName evidence="4">Secreted protein</fullName>
    </recommendedName>
</protein>
<evidence type="ECO:0008006" key="4">
    <source>
        <dbReference type="Google" id="ProtNLM"/>
    </source>
</evidence>
<organism evidence="2 3">
    <name type="scientific">Oceanobacter antarcticus</name>
    <dbReference type="NCBI Taxonomy" id="3133425"/>
    <lineage>
        <taxon>Bacteria</taxon>
        <taxon>Pseudomonadati</taxon>
        <taxon>Pseudomonadota</taxon>
        <taxon>Gammaproteobacteria</taxon>
        <taxon>Oceanospirillales</taxon>
        <taxon>Oceanospirillaceae</taxon>
        <taxon>Oceanobacter</taxon>
    </lineage>
</organism>
<dbReference type="Proteomes" id="UP001620597">
    <property type="component" value="Unassembled WGS sequence"/>
</dbReference>
<gene>
    <name evidence="2" type="ORF">WG929_09905</name>
</gene>
<evidence type="ECO:0000313" key="2">
    <source>
        <dbReference type="EMBL" id="MFK4752719.1"/>
    </source>
</evidence>
<evidence type="ECO:0000256" key="1">
    <source>
        <dbReference type="SAM" id="MobiDB-lite"/>
    </source>
</evidence>
<comment type="caution">
    <text evidence="2">The sequence shown here is derived from an EMBL/GenBank/DDBJ whole genome shotgun (WGS) entry which is preliminary data.</text>
</comment>
<feature type="region of interest" description="Disordered" evidence="1">
    <location>
        <begin position="61"/>
        <end position="100"/>
    </location>
</feature>